<dbReference type="AlphaFoldDB" id="A0A0K6GS52"/>
<dbReference type="InterPro" id="IPR043129">
    <property type="entry name" value="ATPase_NBD"/>
</dbReference>
<dbReference type="PANTHER" id="PTHR11735:SF11">
    <property type="entry name" value="TRNA THREONYLCARBAMOYLADENOSINE BIOSYNTHESIS PROTEIN TSAB"/>
    <property type="match status" value="1"/>
</dbReference>
<protein>
    <submittedName>
        <fullName evidence="2">tRNA threonylcarbamoyl adenosine modification protein YeaZ</fullName>
    </submittedName>
</protein>
<dbReference type="STRING" id="375574.GCA_001418035_00104"/>
<gene>
    <name evidence="2" type="ORF">Ga0061063_0304</name>
</gene>
<sequence>MKLVALDTSTDFLSLAVTDGERVFTHHERVGQKHAETALPALSRLLEEAGLALSSLDAVVYGQGPGSFTGLRIGCGLAQGLAFSANLPLIGIPTLDAVAAQAGASGTVLVAMDARMGQVYAAVYQDGRCQGTIGLFSPEALPLPEDAFTLAGDAWQVHEALLTGRLAGLPFNRAEVLRPEAAAYLKLASNGHYPKRPAREAEVLYVRDKVALTASEQQARRT</sequence>
<dbReference type="Proteomes" id="UP000243535">
    <property type="component" value="Unassembled WGS sequence"/>
</dbReference>
<dbReference type="InterPro" id="IPR022496">
    <property type="entry name" value="T6A_TsaB"/>
</dbReference>
<reference evidence="3" key="1">
    <citation type="submission" date="2015-08" db="EMBL/GenBank/DDBJ databases">
        <authorList>
            <person name="Varghese N."/>
        </authorList>
    </citation>
    <scope>NUCLEOTIDE SEQUENCE [LARGE SCALE GENOMIC DNA]</scope>
    <source>
        <strain evidence="3">DSM 17901</strain>
    </source>
</reference>
<dbReference type="Gene3D" id="3.30.420.40">
    <property type="match status" value="2"/>
</dbReference>
<proteinExistence type="predicted"/>
<dbReference type="PANTHER" id="PTHR11735">
    <property type="entry name" value="TRNA N6-ADENOSINE THREONYLCARBAMOYLTRANSFERASE"/>
    <property type="match status" value="1"/>
</dbReference>
<dbReference type="OrthoDB" id="9809995at2"/>
<organism evidence="2 3">
    <name type="scientific">Gulbenkiania indica</name>
    <dbReference type="NCBI Taxonomy" id="375574"/>
    <lineage>
        <taxon>Bacteria</taxon>
        <taxon>Pseudomonadati</taxon>
        <taxon>Pseudomonadota</taxon>
        <taxon>Betaproteobacteria</taxon>
        <taxon>Neisseriales</taxon>
        <taxon>Chromobacteriaceae</taxon>
        <taxon>Gulbenkiania</taxon>
    </lineage>
</organism>
<dbReference type="InterPro" id="IPR000905">
    <property type="entry name" value="Gcp-like_dom"/>
</dbReference>
<feature type="domain" description="Gcp-like" evidence="1">
    <location>
        <begin position="29"/>
        <end position="126"/>
    </location>
</feature>
<dbReference type="SUPFAM" id="SSF53067">
    <property type="entry name" value="Actin-like ATPase domain"/>
    <property type="match status" value="2"/>
</dbReference>
<dbReference type="NCBIfam" id="TIGR03725">
    <property type="entry name" value="T6A_YeaZ"/>
    <property type="match status" value="1"/>
</dbReference>
<dbReference type="Pfam" id="PF00814">
    <property type="entry name" value="TsaD"/>
    <property type="match status" value="1"/>
</dbReference>
<dbReference type="EMBL" id="CYHA01000001">
    <property type="protein sequence ID" value="CUA81462.1"/>
    <property type="molecule type" value="Genomic_DNA"/>
</dbReference>
<accession>A0A0K6GS52</accession>
<evidence type="ECO:0000313" key="2">
    <source>
        <dbReference type="EMBL" id="CUA81462.1"/>
    </source>
</evidence>
<dbReference type="GO" id="GO:0005829">
    <property type="term" value="C:cytosol"/>
    <property type="evidence" value="ECO:0007669"/>
    <property type="project" value="TreeGrafter"/>
</dbReference>
<keyword evidence="3" id="KW-1185">Reference proteome</keyword>
<evidence type="ECO:0000259" key="1">
    <source>
        <dbReference type="Pfam" id="PF00814"/>
    </source>
</evidence>
<name>A0A0K6GS52_9NEIS</name>
<evidence type="ECO:0000313" key="3">
    <source>
        <dbReference type="Proteomes" id="UP000243535"/>
    </source>
</evidence>
<dbReference type="GO" id="GO:0002949">
    <property type="term" value="P:tRNA threonylcarbamoyladenosine modification"/>
    <property type="evidence" value="ECO:0007669"/>
    <property type="project" value="InterPro"/>
</dbReference>
<dbReference type="CDD" id="cd24032">
    <property type="entry name" value="ASKHA_NBD_TsaB"/>
    <property type="match status" value="1"/>
</dbReference>
<dbReference type="RefSeq" id="WP_055433094.1">
    <property type="nucleotide sequence ID" value="NZ_CYHA01000001.1"/>
</dbReference>